<dbReference type="InterPro" id="IPR050682">
    <property type="entry name" value="ModA/WtpA"/>
</dbReference>
<dbReference type="InterPro" id="IPR005950">
    <property type="entry name" value="ModA"/>
</dbReference>
<dbReference type="GO" id="GO:0046872">
    <property type="term" value="F:metal ion binding"/>
    <property type="evidence" value="ECO:0007669"/>
    <property type="project" value="UniProtKB-KW"/>
</dbReference>
<sequence>MTEKTPRLALLCLLLMFGTGAHAADVRIAVAANFTDTTRELIAAFAETTGLEAIASYGSTGKLYAQINNGAPFDVFLAADRHRPELLEQNEQGVAGTRFTYARGKLALWSSAPDTFEDPLAWLESGRFAHLAIANPKTAPYGFAAREVLTKLNLWESLQGRLVRGDSIAQTFQFVATTNAQSGFVALSQVRAWPEKGGALWLVPQSYYSPINQQAILLSRSKDNNAARQWLEFLRGDKARSIIEKFGYEIDH</sequence>
<evidence type="ECO:0000256" key="1">
    <source>
        <dbReference type="ARBA" id="ARBA00009175"/>
    </source>
</evidence>
<dbReference type="PANTHER" id="PTHR30632">
    <property type="entry name" value="MOLYBDATE-BINDING PERIPLASMIC PROTEIN"/>
    <property type="match status" value="1"/>
</dbReference>
<evidence type="ECO:0000256" key="3">
    <source>
        <dbReference type="ARBA" id="ARBA00022729"/>
    </source>
</evidence>
<evidence type="ECO:0000256" key="2">
    <source>
        <dbReference type="ARBA" id="ARBA00022723"/>
    </source>
</evidence>
<keyword evidence="4" id="KW-0500">Molybdenum</keyword>
<name>A0A831VVM6_9GAMM</name>
<dbReference type="PANTHER" id="PTHR30632:SF14">
    <property type="entry name" value="TUNGSTATE_MOLYBDATE_CHROMATE-BINDING PROTEIN MODA"/>
    <property type="match status" value="1"/>
</dbReference>
<dbReference type="EMBL" id="DRGY01000091">
    <property type="protein sequence ID" value="HEA52948.1"/>
    <property type="molecule type" value="Genomic_DNA"/>
</dbReference>
<keyword evidence="2 4" id="KW-0479">Metal-binding</keyword>
<dbReference type="Gene3D" id="3.40.190.10">
    <property type="entry name" value="Periplasmic binding protein-like II"/>
    <property type="match status" value="2"/>
</dbReference>
<feature type="binding site" evidence="4">
    <location>
        <position position="168"/>
    </location>
    <ligand>
        <name>molybdate</name>
        <dbReference type="ChEBI" id="CHEBI:36264"/>
    </ligand>
</feature>
<comment type="caution">
    <text evidence="6">The sequence shown here is derived from an EMBL/GenBank/DDBJ whole genome shotgun (WGS) entry which is preliminary data.</text>
</comment>
<evidence type="ECO:0000256" key="5">
    <source>
        <dbReference type="SAM" id="SignalP"/>
    </source>
</evidence>
<comment type="similarity">
    <text evidence="1">Belongs to the bacterial solute-binding protein ModA family.</text>
</comment>
<feature type="signal peptide" evidence="5">
    <location>
        <begin position="1"/>
        <end position="23"/>
    </location>
</feature>
<feature type="binding site" evidence="4">
    <location>
        <position position="60"/>
    </location>
    <ligand>
        <name>molybdate</name>
        <dbReference type="ChEBI" id="CHEBI:36264"/>
    </ligand>
</feature>
<proteinExistence type="inferred from homology"/>
<evidence type="ECO:0000256" key="4">
    <source>
        <dbReference type="PIRSR" id="PIRSR004846-1"/>
    </source>
</evidence>
<dbReference type="CDD" id="cd13539">
    <property type="entry name" value="PBP2_AvModA"/>
    <property type="match status" value="1"/>
</dbReference>
<accession>A0A831VVM6</accession>
<protein>
    <submittedName>
        <fullName evidence="6">Molybdate ABC transporter substrate-binding protein</fullName>
    </submittedName>
</protein>
<dbReference type="Pfam" id="PF13531">
    <property type="entry name" value="SBP_bac_11"/>
    <property type="match status" value="1"/>
</dbReference>
<dbReference type="NCBIfam" id="TIGR01256">
    <property type="entry name" value="modA"/>
    <property type="match status" value="1"/>
</dbReference>
<dbReference type="Proteomes" id="UP000885748">
    <property type="component" value="Unassembled WGS sequence"/>
</dbReference>
<dbReference type="AlphaFoldDB" id="A0A831VVM6"/>
<reference evidence="6" key="1">
    <citation type="journal article" date="2020" name="mSystems">
        <title>Genome- and Community-Level Interaction Insights into Carbon Utilization and Element Cycling Functions of Hydrothermarchaeota in Hydrothermal Sediment.</title>
        <authorList>
            <person name="Zhou Z."/>
            <person name="Liu Y."/>
            <person name="Xu W."/>
            <person name="Pan J."/>
            <person name="Luo Z.H."/>
            <person name="Li M."/>
        </authorList>
    </citation>
    <scope>NUCLEOTIDE SEQUENCE [LARGE SCALE GENOMIC DNA]</scope>
    <source>
        <strain evidence="6">HyVt-357</strain>
    </source>
</reference>
<keyword evidence="3 5" id="KW-0732">Signal</keyword>
<gene>
    <name evidence="6" type="primary">modA</name>
    <name evidence="6" type="ORF">ENI00_11650</name>
</gene>
<dbReference type="RefSeq" id="WP_304102340.1">
    <property type="nucleotide sequence ID" value="NZ_DRGY01000091.1"/>
</dbReference>
<dbReference type="InterPro" id="IPR044084">
    <property type="entry name" value="AvModA-like_subst-bd"/>
</dbReference>
<evidence type="ECO:0000313" key="6">
    <source>
        <dbReference type="EMBL" id="HEA52948.1"/>
    </source>
</evidence>
<feature type="chain" id="PRO_5032791023" evidence="5">
    <location>
        <begin position="24"/>
        <end position="252"/>
    </location>
</feature>
<dbReference type="PIRSF" id="PIRSF004846">
    <property type="entry name" value="ModA"/>
    <property type="match status" value="1"/>
</dbReference>
<dbReference type="GO" id="GO:0015689">
    <property type="term" value="P:molybdate ion transport"/>
    <property type="evidence" value="ECO:0007669"/>
    <property type="project" value="InterPro"/>
</dbReference>
<dbReference type="SUPFAM" id="SSF53850">
    <property type="entry name" value="Periplasmic binding protein-like II"/>
    <property type="match status" value="1"/>
</dbReference>
<organism evidence="6">
    <name type="scientific">Marinobacter antarcticus</name>
    <dbReference type="NCBI Taxonomy" id="564117"/>
    <lineage>
        <taxon>Bacteria</taxon>
        <taxon>Pseudomonadati</taxon>
        <taxon>Pseudomonadota</taxon>
        <taxon>Gammaproteobacteria</taxon>
        <taxon>Pseudomonadales</taxon>
        <taxon>Marinobacteraceae</taxon>
        <taxon>Marinobacter</taxon>
    </lineage>
</organism>
<dbReference type="GO" id="GO:0030973">
    <property type="term" value="F:molybdate ion binding"/>
    <property type="evidence" value="ECO:0007669"/>
    <property type="project" value="InterPro"/>
</dbReference>